<dbReference type="AlphaFoldDB" id="A0A1M4EMF0"/>
<reference evidence="2" key="1">
    <citation type="submission" date="2016-04" db="EMBL/GenBank/DDBJ databases">
        <authorList>
            <person name="Evans L.H."/>
            <person name="Alamgir A."/>
            <person name="Owens N."/>
            <person name="Weber N.D."/>
            <person name="Virtaneva K."/>
            <person name="Barbian K."/>
            <person name="Babar A."/>
            <person name="Rosenke K."/>
        </authorList>
    </citation>
    <scope>NUCLEOTIDE SEQUENCE</scope>
    <source>
        <strain evidence="2">Nono1</strain>
    </source>
</reference>
<feature type="region of interest" description="Disordered" evidence="1">
    <location>
        <begin position="271"/>
        <end position="304"/>
    </location>
</feature>
<feature type="region of interest" description="Disordered" evidence="1">
    <location>
        <begin position="184"/>
        <end position="246"/>
    </location>
</feature>
<evidence type="ECO:0000313" key="2">
    <source>
        <dbReference type="EMBL" id="SBP00020.1"/>
    </source>
</evidence>
<evidence type="ECO:0000256" key="1">
    <source>
        <dbReference type="SAM" id="MobiDB-lite"/>
    </source>
</evidence>
<name>A0A1M4EMF0_9ACTN</name>
<protein>
    <submittedName>
        <fullName evidence="2">Uncharacterized protein</fullName>
    </submittedName>
</protein>
<gene>
    <name evidence="2" type="ORF">BN4615_P9536</name>
</gene>
<feature type="compositionally biased region" description="Basic and acidic residues" evidence="1">
    <location>
        <begin position="287"/>
        <end position="297"/>
    </location>
</feature>
<sequence length="304" mass="31740">MTLSPQAAQALEMIGIPAGIFPHTDGMDEQAAALRTVAAGTGVAAEDAESTMRQTQEAYRGDGGTALAGHWRQSGNEGGHLAQANAAASTMPVALDGLSGVVKAAGLVAGATATYFTYRALMQYMSPDPTAPVRATAELLQGRQRTGKILNEVREGTGNVLTGAIRRKVLDPLENLIRAMKRPGGPPPAYAGAGGRVPAGPGPSMAGPVPRGGQRLEARGWFGRGGSADDVPPPTVQKAAENSAQHQANVNEARLRELEVQDRFAANAIRDAEKDGRTASAEALKAAQKEVQKEQRSRGWGRHN</sequence>
<dbReference type="EMBL" id="LT559118">
    <property type="protein sequence ID" value="SBP00020.1"/>
    <property type="molecule type" value="Genomic_DNA"/>
</dbReference>
<proteinExistence type="predicted"/>
<organism evidence="2">
    <name type="scientific">Nonomuraea gerenzanensis</name>
    <dbReference type="NCBI Taxonomy" id="93944"/>
    <lineage>
        <taxon>Bacteria</taxon>
        <taxon>Bacillati</taxon>
        <taxon>Actinomycetota</taxon>
        <taxon>Actinomycetes</taxon>
        <taxon>Streptosporangiales</taxon>
        <taxon>Streptosporangiaceae</taxon>
        <taxon>Nonomuraea</taxon>
    </lineage>
</organism>
<accession>A0A1M4EMF0</accession>